<dbReference type="Pfam" id="PF01168">
    <property type="entry name" value="Ala_racemase_N"/>
    <property type="match status" value="1"/>
</dbReference>
<dbReference type="CDD" id="cd06811">
    <property type="entry name" value="PLPDE_III_yhfX_like"/>
    <property type="match status" value="1"/>
</dbReference>
<dbReference type="RefSeq" id="WP_077566476.1">
    <property type="nucleotide sequence ID" value="NZ_CP016809.1"/>
</dbReference>
<gene>
    <name evidence="4" type="ORF">BBD40_07245</name>
    <name evidence="3" type="ORF">BBD41_28380</name>
</gene>
<organism evidence="3">
    <name type="scientific">Paenibacillus ihbetae</name>
    <dbReference type="NCBI Taxonomy" id="1870820"/>
    <lineage>
        <taxon>Bacteria</taxon>
        <taxon>Bacillati</taxon>
        <taxon>Bacillota</taxon>
        <taxon>Bacilli</taxon>
        <taxon>Bacillales</taxon>
        <taxon>Paenibacillaceae</taxon>
        <taxon>Paenibacillus</taxon>
    </lineage>
</organism>
<evidence type="ECO:0000313" key="4">
    <source>
        <dbReference type="EMBL" id="OOC61671.1"/>
    </source>
</evidence>
<proteinExistence type="predicted"/>
<sequence>MFVDMTLQRNEGLIRTAAILHQRGDIPANTYVIDADGLMHNARVLSEMAEQYDMTLYYMTKQIGRSGYAGKLIEQCGIRQAVAVDIDEAYALSEAGCRIGNIGHIVQPSKSQWADVLRQIKPEVVTLFSLERAVQLSEAAVALGRVQDVILRVIRPGDAIFPGQFGGFLLHELERLLPELMKLKGIRIAGATSFPVLQINAENTDFAFTPNLETLLTAVETLRTHGIEIRQVNAPSATSCHTIPLLKRHGVTHGEPGHALTGTTPLHAFNDRLPELPSIVYASEISHMDDEYAYTIAGGFYPRSHMQQALYGSTPRDITFQKAKVSQYSAENIDYYGCLEREQPMKVGDTVIYAFRTQIFVTRAHVAYVRGVNSLKPELVHFQKRGM</sequence>
<evidence type="ECO:0000313" key="3">
    <source>
        <dbReference type="EMBL" id="ANY76176.1"/>
    </source>
</evidence>
<name>A0A1B2E875_9BACL</name>
<keyword evidence="5" id="KW-1185">Reference proteome</keyword>
<dbReference type="Gene3D" id="2.40.37.30">
    <property type="match status" value="2"/>
</dbReference>
<evidence type="ECO:0000313" key="5">
    <source>
        <dbReference type="Proteomes" id="UP000189059"/>
    </source>
</evidence>
<feature type="domain" description="YhfX-like C-terminal" evidence="2">
    <location>
        <begin position="280"/>
        <end position="379"/>
    </location>
</feature>
<feature type="domain" description="Alanine racemase N-terminal" evidence="1">
    <location>
        <begin position="33"/>
        <end position="265"/>
    </location>
</feature>
<dbReference type="InterPro" id="IPR029066">
    <property type="entry name" value="PLP-binding_barrel"/>
</dbReference>
<dbReference type="EMBL" id="MRVI01000001">
    <property type="protein sequence ID" value="OOC61671.1"/>
    <property type="molecule type" value="Genomic_DNA"/>
</dbReference>
<accession>A0A1B2E875</accession>
<dbReference type="EMBL" id="CP016809">
    <property type="protein sequence ID" value="ANY76176.1"/>
    <property type="molecule type" value="Genomic_DNA"/>
</dbReference>
<evidence type="ECO:0000259" key="2">
    <source>
        <dbReference type="Pfam" id="PF21279"/>
    </source>
</evidence>
<dbReference type="Proteomes" id="UP000189059">
    <property type="component" value="Unassembled WGS sequence"/>
</dbReference>
<dbReference type="SUPFAM" id="SSF51419">
    <property type="entry name" value="PLP-binding barrel"/>
    <property type="match status" value="1"/>
</dbReference>
<reference evidence="3" key="1">
    <citation type="submission" date="2016-08" db="EMBL/GenBank/DDBJ databases">
        <title>Complete Genome Seqeunce of Paenibacillus sp. nov. IHBB 9852 from high altitute lake of Indian trans-Himalayas.</title>
        <authorList>
            <person name="Kiran S."/>
            <person name="Swarnkar M.K."/>
            <person name="Rana A."/>
            <person name="Tewari R."/>
            <person name="Gulati A."/>
        </authorList>
    </citation>
    <scope>NUCLEOTIDE SEQUENCE [LARGE SCALE GENOMIC DNA]</scope>
    <source>
        <strain evidence="3">IHBB 9852</strain>
    </source>
</reference>
<dbReference type="AlphaFoldDB" id="A0A1B2E875"/>
<dbReference type="InterPro" id="IPR048449">
    <property type="entry name" value="YhfX-like_C"/>
</dbReference>
<dbReference type="KEGG" id="pib:BBD41_28380"/>
<reference evidence="4 5" key="2">
    <citation type="submission" date="2016-12" db="EMBL/GenBank/DDBJ databases">
        <title>Genome sequencing and description of Paenibacillus sp. nov. from high altitude lake in the Indian Trans- Himalayas.</title>
        <authorList>
            <person name="Kiran S."/>
            <person name="Swarnkar M.K."/>
            <person name="Rana A."/>
            <person name="Tewari R."/>
            <person name="Gulati A."/>
        </authorList>
    </citation>
    <scope>NUCLEOTIDE SEQUENCE [LARGE SCALE GENOMIC DNA]</scope>
    <source>
        <strain evidence="4 5">IHBB 9951</strain>
    </source>
</reference>
<evidence type="ECO:0000259" key="1">
    <source>
        <dbReference type="Pfam" id="PF01168"/>
    </source>
</evidence>
<protein>
    <submittedName>
        <fullName evidence="3">Amino-acid racemase</fullName>
    </submittedName>
</protein>
<dbReference type="OrthoDB" id="3189402at2"/>
<dbReference type="Pfam" id="PF21279">
    <property type="entry name" value="YhfX-like_C"/>
    <property type="match status" value="1"/>
</dbReference>
<dbReference type="InterPro" id="IPR001608">
    <property type="entry name" value="Ala_racemase_N"/>
</dbReference>